<sequence length="121" mass="13343">MWSIYGGIMVVHNLIDSSTCPGIPRKGRGKYRSPAHEVIQATGLLTRLRVGTSHSTTEVVQPVQLKPHHLLSRLAHQSTRGSSGGSWLNPILNHRGPSENTTIWKLLEYISWGIMKSGPPD</sequence>
<gene>
    <name evidence="1" type="ORF">GDO81_023832</name>
</gene>
<evidence type="ECO:0000313" key="1">
    <source>
        <dbReference type="EMBL" id="KAG8537795.1"/>
    </source>
</evidence>
<dbReference type="AlphaFoldDB" id="A0AAV6YSC1"/>
<proteinExistence type="predicted"/>
<accession>A0AAV6YSC1</accession>
<keyword evidence="2" id="KW-1185">Reference proteome</keyword>
<organism evidence="1 2">
    <name type="scientific">Engystomops pustulosus</name>
    <name type="common">Tungara frog</name>
    <name type="synonym">Physalaemus pustulosus</name>
    <dbReference type="NCBI Taxonomy" id="76066"/>
    <lineage>
        <taxon>Eukaryota</taxon>
        <taxon>Metazoa</taxon>
        <taxon>Chordata</taxon>
        <taxon>Craniata</taxon>
        <taxon>Vertebrata</taxon>
        <taxon>Euteleostomi</taxon>
        <taxon>Amphibia</taxon>
        <taxon>Batrachia</taxon>
        <taxon>Anura</taxon>
        <taxon>Neobatrachia</taxon>
        <taxon>Hyloidea</taxon>
        <taxon>Leptodactylidae</taxon>
        <taxon>Leiuperinae</taxon>
        <taxon>Engystomops</taxon>
    </lineage>
</organism>
<comment type="caution">
    <text evidence="1">The sequence shown here is derived from an EMBL/GenBank/DDBJ whole genome shotgun (WGS) entry which is preliminary data.</text>
</comment>
<evidence type="ECO:0000313" key="2">
    <source>
        <dbReference type="Proteomes" id="UP000824782"/>
    </source>
</evidence>
<dbReference type="Proteomes" id="UP000824782">
    <property type="component" value="Unassembled WGS sequence"/>
</dbReference>
<reference evidence="1" key="1">
    <citation type="thesis" date="2020" institute="ProQuest LLC" country="789 East Eisenhower Parkway, Ann Arbor, MI, USA">
        <title>Comparative Genomics and Chromosome Evolution.</title>
        <authorList>
            <person name="Mudd A.B."/>
        </authorList>
    </citation>
    <scope>NUCLEOTIDE SEQUENCE</scope>
    <source>
        <strain evidence="1">237g6f4</strain>
        <tissue evidence="1">Blood</tissue>
    </source>
</reference>
<name>A0AAV6YSC1_ENGPU</name>
<dbReference type="EMBL" id="WNYA01026755">
    <property type="protein sequence ID" value="KAG8537795.1"/>
    <property type="molecule type" value="Genomic_DNA"/>
</dbReference>
<protein>
    <submittedName>
        <fullName evidence="1">Uncharacterized protein</fullName>
    </submittedName>
</protein>